<dbReference type="SUPFAM" id="SSF53649">
    <property type="entry name" value="Alkaline phosphatase-like"/>
    <property type="match status" value="1"/>
</dbReference>
<evidence type="ECO:0000256" key="2">
    <source>
        <dbReference type="ARBA" id="ARBA00008779"/>
    </source>
</evidence>
<keyword evidence="9" id="KW-1185">Reference proteome</keyword>
<dbReference type="PANTHER" id="PTHR42693:SF42">
    <property type="entry name" value="ARYLSULFATASE G"/>
    <property type="match status" value="1"/>
</dbReference>
<dbReference type="InterPro" id="IPR017850">
    <property type="entry name" value="Alkaline_phosphatase_core_sf"/>
</dbReference>
<dbReference type="InterPro" id="IPR024607">
    <property type="entry name" value="Sulfatase_CS"/>
</dbReference>
<evidence type="ECO:0000256" key="4">
    <source>
        <dbReference type="ARBA" id="ARBA00022729"/>
    </source>
</evidence>
<protein>
    <submittedName>
        <fullName evidence="8">N-acetylgalactosamine-6-sulfatase</fullName>
    </submittedName>
</protein>
<proteinExistence type="inferred from homology"/>
<dbReference type="AlphaFoldDB" id="A0A512AUU8"/>
<evidence type="ECO:0000313" key="9">
    <source>
        <dbReference type="Proteomes" id="UP000321532"/>
    </source>
</evidence>
<evidence type="ECO:0000256" key="1">
    <source>
        <dbReference type="ARBA" id="ARBA00001913"/>
    </source>
</evidence>
<comment type="similarity">
    <text evidence="2">Belongs to the sulfatase family.</text>
</comment>
<dbReference type="GO" id="GO:0046872">
    <property type="term" value="F:metal ion binding"/>
    <property type="evidence" value="ECO:0007669"/>
    <property type="project" value="UniProtKB-KW"/>
</dbReference>
<dbReference type="Proteomes" id="UP000321532">
    <property type="component" value="Unassembled WGS sequence"/>
</dbReference>
<dbReference type="PROSITE" id="PS00149">
    <property type="entry name" value="SULFATASE_2"/>
    <property type="match status" value="1"/>
</dbReference>
<keyword evidence="3" id="KW-0479">Metal-binding</keyword>
<keyword evidence="4" id="KW-0732">Signal</keyword>
<reference evidence="8 9" key="1">
    <citation type="submission" date="2019-07" db="EMBL/GenBank/DDBJ databases">
        <title>Whole genome shotgun sequence of Adhaeribacter aerolatus NBRC 106133.</title>
        <authorList>
            <person name="Hosoyama A."/>
            <person name="Uohara A."/>
            <person name="Ohji S."/>
            <person name="Ichikawa N."/>
        </authorList>
    </citation>
    <scope>NUCLEOTIDE SEQUENCE [LARGE SCALE GENOMIC DNA]</scope>
    <source>
        <strain evidence="8 9">NBRC 106133</strain>
    </source>
</reference>
<comment type="cofactor">
    <cofactor evidence="1">
        <name>Ca(2+)</name>
        <dbReference type="ChEBI" id="CHEBI:29108"/>
    </cofactor>
</comment>
<evidence type="ECO:0000259" key="7">
    <source>
        <dbReference type="Pfam" id="PF00884"/>
    </source>
</evidence>
<name>A0A512AUU8_9BACT</name>
<dbReference type="Pfam" id="PF00884">
    <property type="entry name" value="Sulfatase"/>
    <property type="match status" value="1"/>
</dbReference>
<dbReference type="CDD" id="cd16144">
    <property type="entry name" value="ARS_like"/>
    <property type="match status" value="1"/>
</dbReference>
<dbReference type="PROSITE" id="PS00523">
    <property type="entry name" value="SULFATASE_1"/>
    <property type="match status" value="1"/>
</dbReference>
<dbReference type="InterPro" id="IPR050738">
    <property type="entry name" value="Sulfatase"/>
</dbReference>
<sequence>MLVLLVLSTAGRAAAPKPNIIIINVDDLGWSDLGCYGSDYYETKHIDRLAREGVRFTKAYAAAAICSPTRAALLTGKYPARVGITDWIRAEFQGGVVPPSGKNPTEYVTQAGKSLKTPPNPLFMELAQMTSAEYLQKQGYATCHVGKWHLGPEQWYPTSQGFNINIAGSDLGQPPSYFDPYVNNNKGKSYNIPTLAPRKEGEFLTDRLGDEVVTFVQQHAGKPFFISWNPYAVHTPIQGKKEYIEKYRQKQGGNHKNPVYAALIQSLDDNVGKLVRCLDSLKLTQNTLLIFTSDNGGLLPITSNLPLRSGKGYPYEGGLRVPLIVKWPGVAKAGSLIDEPTISMDVFATVMDAAGVGKTSSDGLSLLPLLRNANQHFNRDLFWHFPHYRETDVVPYSIIRSGNYKLIKYYDGTKNELYNLAKDPTEKTNLYETSNKEANRLESSLSNWLKKVNAKIPENTTAKRQ</sequence>
<dbReference type="Gene3D" id="3.30.1120.10">
    <property type="match status" value="1"/>
</dbReference>
<accession>A0A512AUU8</accession>
<evidence type="ECO:0000256" key="6">
    <source>
        <dbReference type="ARBA" id="ARBA00022837"/>
    </source>
</evidence>
<dbReference type="PANTHER" id="PTHR42693">
    <property type="entry name" value="ARYLSULFATASE FAMILY MEMBER"/>
    <property type="match status" value="1"/>
</dbReference>
<organism evidence="8 9">
    <name type="scientific">Adhaeribacter aerolatus</name>
    <dbReference type="NCBI Taxonomy" id="670289"/>
    <lineage>
        <taxon>Bacteria</taxon>
        <taxon>Pseudomonadati</taxon>
        <taxon>Bacteroidota</taxon>
        <taxon>Cytophagia</taxon>
        <taxon>Cytophagales</taxon>
        <taxon>Hymenobacteraceae</taxon>
        <taxon>Adhaeribacter</taxon>
    </lineage>
</organism>
<feature type="domain" description="Sulfatase N-terminal" evidence="7">
    <location>
        <begin position="18"/>
        <end position="356"/>
    </location>
</feature>
<keyword evidence="6" id="KW-0106">Calcium</keyword>
<dbReference type="Gene3D" id="3.40.720.10">
    <property type="entry name" value="Alkaline Phosphatase, subunit A"/>
    <property type="match status" value="1"/>
</dbReference>
<evidence type="ECO:0000256" key="3">
    <source>
        <dbReference type="ARBA" id="ARBA00022723"/>
    </source>
</evidence>
<comment type="caution">
    <text evidence="8">The sequence shown here is derived from an EMBL/GenBank/DDBJ whole genome shotgun (WGS) entry which is preliminary data.</text>
</comment>
<dbReference type="GO" id="GO:0004065">
    <property type="term" value="F:arylsulfatase activity"/>
    <property type="evidence" value="ECO:0007669"/>
    <property type="project" value="TreeGrafter"/>
</dbReference>
<keyword evidence="5" id="KW-0378">Hydrolase</keyword>
<evidence type="ECO:0000313" key="8">
    <source>
        <dbReference type="EMBL" id="GEO03475.1"/>
    </source>
</evidence>
<gene>
    <name evidence="8" type="ORF">AAE02nite_11390</name>
</gene>
<evidence type="ECO:0000256" key="5">
    <source>
        <dbReference type="ARBA" id="ARBA00022801"/>
    </source>
</evidence>
<dbReference type="EMBL" id="BJYS01000006">
    <property type="protein sequence ID" value="GEO03475.1"/>
    <property type="molecule type" value="Genomic_DNA"/>
</dbReference>
<dbReference type="InterPro" id="IPR000917">
    <property type="entry name" value="Sulfatase_N"/>
</dbReference>